<protein>
    <submittedName>
        <fullName evidence="2">Uncharacterized protein</fullName>
    </submittedName>
</protein>
<name>A0A7S3D1F3_9EUKA</name>
<evidence type="ECO:0000313" key="2">
    <source>
        <dbReference type="EMBL" id="CAE0243231.1"/>
    </source>
</evidence>
<dbReference type="EMBL" id="HBIB01008704">
    <property type="protein sequence ID" value="CAE0243231.1"/>
    <property type="molecule type" value="Transcribed_RNA"/>
</dbReference>
<reference evidence="2" key="1">
    <citation type="submission" date="2021-01" db="EMBL/GenBank/DDBJ databases">
        <authorList>
            <person name="Corre E."/>
            <person name="Pelletier E."/>
            <person name="Niang G."/>
            <person name="Scheremetjew M."/>
            <person name="Finn R."/>
            <person name="Kale V."/>
            <person name="Holt S."/>
            <person name="Cochrane G."/>
            <person name="Meng A."/>
            <person name="Brown T."/>
            <person name="Cohen L."/>
        </authorList>
    </citation>
    <scope>NUCLEOTIDE SEQUENCE</scope>
    <source>
        <strain evidence="2">NIES-2562</strain>
    </source>
</reference>
<dbReference type="AlphaFoldDB" id="A0A7S3D1F3"/>
<evidence type="ECO:0000313" key="1">
    <source>
        <dbReference type="EMBL" id="CAE0243229.1"/>
    </source>
</evidence>
<proteinExistence type="predicted"/>
<gene>
    <name evidence="1" type="ORF">PBIL07802_LOCUS5395</name>
    <name evidence="2" type="ORF">PBIL07802_LOCUS5397</name>
</gene>
<sequence length="116" mass="13180">MLLCQDDSHALQRSLHKQQKKSDLIVHDGTCRSGGEAQARTRRRLLRLNRELWSGALLPGLESAGILIELGKTRKTRNHPTSYFENVKMRQYSPISCHSPQSLCHHRSNVTCSCDN</sequence>
<accession>A0A7S3D1F3</accession>
<organism evidence="2">
    <name type="scientific">Palpitomonas bilix</name>
    <dbReference type="NCBI Taxonomy" id="652834"/>
    <lineage>
        <taxon>Eukaryota</taxon>
        <taxon>Eukaryota incertae sedis</taxon>
    </lineage>
</organism>
<dbReference type="EMBL" id="HBIB01008702">
    <property type="protein sequence ID" value="CAE0243229.1"/>
    <property type="molecule type" value="Transcribed_RNA"/>
</dbReference>